<proteinExistence type="predicted"/>
<name>A0ACC2HI16_DALPE</name>
<keyword evidence="2" id="KW-1185">Reference proteome</keyword>
<protein>
    <submittedName>
        <fullName evidence="1">Uncharacterized protein</fullName>
    </submittedName>
</protein>
<dbReference type="EMBL" id="CM055729">
    <property type="protein sequence ID" value="KAJ8015113.1"/>
    <property type="molecule type" value="Genomic_DNA"/>
</dbReference>
<comment type="caution">
    <text evidence="1">The sequence shown here is derived from an EMBL/GenBank/DDBJ whole genome shotgun (WGS) entry which is preliminary data.</text>
</comment>
<evidence type="ECO:0000313" key="2">
    <source>
        <dbReference type="Proteomes" id="UP001157502"/>
    </source>
</evidence>
<gene>
    <name evidence="1" type="ORF">DPEC_G00022780</name>
</gene>
<reference evidence="1" key="1">
    <citation type="submission" date="2021-05" db="EMBL/GenBank/DDBJ databases">
        <authorList>
            <person name="Pan Q."/>
            <person name="Jouanno E."/>
            <person name="Zahm M."/>
            <person name="Klopp C."/>
            <person name="Cabau C."/>
            <person name="Louis A."/>
            <person name="Berthelot C."/>
            <person name="Parey E."/>
            <person name="Roest Crollius H."/>
            <person name="Montfort J."/>
            <person name="Robinson-Rechavi M."/>
            <person name="Bouchez O."/>
            <person name="Lampietro C."/>
            <person name="Lopez Roques C."/>
            <person name="Donnadieu C."/>
            <person name="Postlethwait J."/>
            <person name="Bobe J."/>
            <person name="Dillon D."/>
            <person name="Chandos A."/>
            <person name="von Hippel F."/>
            <person name="Guiguen Y."/>
        </authorList>
    </citation>
    <scope>NUCLEOTIDE SEQUENCE</scope>
    <source>
        <strain evidence="1">YG-Jan2019</strain>
    </source>
</reference>
<accession>A0ACC2HI16</accession>
<dbReference type="Proteomes" id="UP001157502">
    <property type="component" value="Chromosome 2"/>
</dbReference>
<sequence>MLPTPPPIPSLTNLRTTLNFSPSQTPSTARGPLSLPPSLPASEPLLTPETPSLILNILFFNISSCLLPPLLTTLPVFPFLLFPPPPALPPLCSLASSLTISISAPVTAQPCRTAVTTRLGTRVVPAQYTSHSSPCKPNSNYSHSSFPAAL</sequence>
<evidence type="ECO:0000313" key="1">
    <source>
        <dbReference type="EMBL" id="KAJ8015113.1"/>
    </source>
</evidence>
<organism evidence="1 2">
    <name type="scientific">Dallia pectoralis</name>
    <name type="common">Alaska blackfish</name>
    <dbReference type="NCBI Taxonomy" id="75939"/>
    <lineage>
        <taxon>Eukaryota</taxon>
        <taxon>Metazoa</taxon>
        <taxon>Chordata</taxon>
        <taxon>Craniata</taxon>
        <taxon>Vertebrata</taxon>
        <taxon>Euteleostomi</taxon>
        <taxon>Actinopterygii</taxon>
        <taxon>Neopterygii</taxon>
        <taxon>Teleostei</taxon>
        <taxon>Protacanthopterygii</taxon>
        <taxon>Esociformes</taxon>
        <taxon>Umbridae</taxon>
        <taxon>Dallia</taxon>
    </lineage>
</organism>